<evidence type="ECO:0000313" key="3">
    <source>
        <dbReference type="EMBL" id="KAF1938488.1"/>
    </source>
</evidence>
<dbReference type="GO" id="GO:0005634">
    <property type="term" value="C:nucleus"/>
    <property type="evidence" value="ECO:0007669"/>
    <property type="project" value="TreeGrafter"/>
</dbReference>
<gene>
    <name evidence="3" type="ORF">EJ02DRAFT_354367</name>
</gene>
<evidence type="ECO:0000313" key="4">
    <source>
        <dbReference type="Proteomes" id="UP000800038"/>
    </source>
</evidence>
<feature type="compositionally biased region" description="Basic residues" evidence="1">
    <location>
        <begin position="1"/>
        <end position="13"/>
    </location>
</feature>
<feature type="compositionally biased region" description="Basic residues" evidence="1">
    <location>
        <begin position="221"/>
        <end position="230"/>
    </location>
</feature>
<dbReference type="InterPro" id="IPR025451">
    <property type="entry name" value="DUF4211"/>
</dbReference>
<reference evidence="3" key="1">
    <citation type="journal article" date="2020" name="Stud. Mycol.">
        <title>101 Dothideomycetes genomes: a test case for predicting lifestyles and emergence of pathogens.</title>
        <authorList>
            <person name="Haridas S."/>
            <person name="Albert R."/>
            <person name="Binder M."/>
            <person name="Bloem J."/>
            <person name="Labutti K."/>
            <person name="Salamov A."/>
            <person name="Andreopoulos B."/>
            <person name="Baker S."/>
            <person name="Barry K."/>
            <person name="Bills G."/>
            <person name="Bluhm B."/>
            <person name="Cannon C."/>
            <person name="Castanera R."/>
            <person name="Culley D."/>
            <person name="Daum C."/>
            <person name="Ezra D."/>
            <person name="Gonzalez J."/>
            <person name="Henrissat B."/>
            <person name="Kuo A."/>
            <person name="Liang C."/>
            <person name="Lipzen A."/>
            <person name="Lutzoni F."/>
            <person name="Magnuson J."/>
            <person name="Mondo S."/>
            <person name="Nolan M."/>
            <person name="Ohm R."/>
            <person name="Pangilinan J."/>
            <person name="Park H.-J."/>
            <person name="Ramirez L."/>
            <person name="Alfaro M."/>
            <person name="Sun H."/>
            <person name="Tritt A."/>
            <person name="Yoshinaga Y."/>
            <person name="Zwiers L.-H."/>
            <person name="Turgeon B."/>
            <person name="Goodwin S."/>
            <person name="Spatafora J."/>
            <person name="Crous P."/>
            <person name="Grigoriev I."/>
        </authorList>
    </citation>
    <scope>NUCLEOTIDE SEQUENCE</scope>
    <source>
        <strain evidence="3">CBS 161.51</strain>
    </source>
</reference>
<dbReference type="PANTHER" id="PTHR14689">
    <property type="entry name" value="PHORBOL-ESTER_DAG-TYPE DOMAIN-CONTAINING PROTEIN"/>
    <property type="match status" value="1"/>
</dbReference>
<feature type="domain" description="DUF4211" evidence="2">
    <location>
        <begin position="445"/>
        <end position="586"/>
    </location>
</feature>
<dbReference type="OrthoDB" id="21499at2759"/>
<feature type="compositionally biased region" description="Acidic residues" evidence="1">
    <location>
        <begin position="132"/>
        <end position="141"/>
    </location>
</feature>
<feature type="region of interest" description="Disordered" evidence="1">
    <location>
        <begin position="1"/>
        <end position="430"/>
    </location>
</feature>
<evidence type="ECO:0000259" key="2">
    <source>
        <dbReference type="Pfam" id="PF13926"/>
    </source>
</evidence>
<feature type="region of interest" description="Disordered" evidence="1">
    <location>
        <begin position="579"/>
        <end position="605"/>
    </location>
</feature>
<feature type="compositionally biased region" description="Basic and acidic residues" evidence="1">
    <location>
        <begin position="344"/>
        <end position="354"/>
    </location>
</feature>
<dbReference type="Proteomes" id="UP000800038">
    <property type="component" value="Unassembled WGS sequence"/>
</dbReference>
<feature type="compositionally biased region" description="Basic residues" evidence="1">
    <location>
        <begin position="168"/>
        <end position="177"/>
    </location>
</feature>
<name>A0A6A5SFX4_9PLEO</name>
<feature type="compositionally biased region" description="Basic and acidic residues" evidence="1">
    <location>
        <begin position="296"/>
        <end position="305"/>
    </location>
</feature>
<organism evidence="3 4">
    <name type="scientific">Clathrospora elynae</name>
    <dbReference type="NCBI Taxonomy" id="706981"/>
    <lineage>
        <taxon>Eukaryota</taxon>
        <taxon>Fungi</taxon>
        <taxon>Dikarya</taxon>
        <taxon>Ascomycota</taxon>
        <taxon>Pezizomycotina</taxon>
        <taxon>Dothideomycetes</taxon>
        <taxon>Pleosporomycetidae</taxon>
        <taxon>Pleosporales</taxon>
        <taxon>Diademaceae</taxon>
        <taxon>Clathrospora</taxon>
    </lineage>
</organism>
<proteinExistence type="predicted"/>
<protein>
    <recommendedName>
        <fullName evidence="2">DUF4211 domain-containing protein</fullName>
    </recommendedName>
</protein>
<dbReference type="EMBL" id="ML976103">
    <property type="protein sequence ID" value="KAF1938488.1"/>
    <property type="molecule type" value="Genomic_DNA"/>
</dbReference>
<feature type="compositionally biased region" description="Basic and acidic residues" evidence="1">
    <location>
        <begin position="231"/>
        <end position="242"/>
    </location>
</feature>
<evidence type="ECO:0000256" key="1">
    <source>
        <dbReference type="SAM" id="MobiDB-lite"/>
    </source>
</evidence>
<feature type="compositionally biased region" description="Acidic residues" evidence="1">
    <location>
        <begin position="584"/>
        <end position="604"/>
    </location>
</feature>
<sequence length="724" mass="82331">MAHKKARERKRQTKLSFSPAAKSSPATRSSLATTMGNSPSRPNLTPARPVRRAPVRASEIIATDSSSEDELAAETEGGMRLGMPVKSVPHGIFDGSGVNPASSINSEDEDEPQAKTKPASRKRRRATTTSGSEEEEEEEEATITVIPTKRQRRFAVEIEIPDEEEKPKHRVKRRGNRRERTPDGDDDELRTLARSTKRRNPRRPSPAPSVEEVEEQSPPRSTRRSTARKAHIPDDHDDELRTPARSITLRQPRRPSPFPLVEEVEKQSPPRSTRRRIIRRRPRSDEGSEEQSSPEPNRRRSREDSASNQEDRDDDNGGGNDEDDEEHDELKEDLAFLRSSPLPDRGRLRSTHDKPKNKRQQALEALKRKRAGTNEPSSSTTPGRRKPVIVVTDSESELDVIKEEEGSELAIPNDDIEEEEEEEEGEEDRDANALDMFQEDHEDEQFIDDDVNATLGEPADTNDLDEMRLAFSLSRAKTKDLFKYAVEWMVMKKIHPGFDSTNHVYTLTFRKLDDEVKGLAGSKYTSAAWTPDFTRAVRARPNIMINPVSAGIKAYMSAHCEACNRSNHTASAEVTFEGQPYDPETLEPIDPDSDSDSDSDESLVEGEKPCYNINHERILPESHRFPLGSTCEANAQVAHTLYHWRYHLYEWVKMYLDREGHLDAEKIVKRDKWSDRKREKAARKIVDDMEENGQIANLHRLYKDQVKAALEMDNMYKGAHGRYA</sequence>
<dbReference type="PANTHER" id="PTHR14689:SF0">
    <property type="entry name" value="COILED-COIL DOMAIN-CONTAINING PROTEIN 82"/>
    <property type="match status" value="1"/>
</dbReference>
<feature type="compositionally biased region" description="Basic residues" evidence="1">
    <location>
        <begin position="272"/>
        <end position="282"/>
    </location>
</feature>
<feature type="compositionally biased region" description="Acidic residues" evidence="1">
    <location>
        <begin position="414"/>
        <end position="429"/>
    </location>
</feature>
<feature type="compositionally biased region" description="Acidic residues" evidence="1">
    <location>
        <begin position="311"/>
        <end position="327"/>
    </location>
</feature>
<keyword evidence="4" id="KW-1185">Reference proteome</keyword>
<dbReference type="Pfam" id="PF13926">
    <property type="entry name" value="DUF4211"/>
    <property type="match status" value="1"/>
</dbReference>
<accession>A0A6A5SFX4</accession>
<dbReference type="AlphaFoldDB" id="A0A6A5SFX4"/>
<feature type="compositionally biased region" description="Polar residues" evidence="1">
    <location>
        <begin position="24"/>
        <end position="43"/>
    </location>
</feature>